<evidence type="ECO:0000313" key="2">
    <source>
        <dbReference type="EMBL" id="KAF4462796.1"/>
    </source>
</evidence>
<keyword evidence="3" id="KW-1185">Reference proteome</keyword>
<protein>
    <recommendedName>
        <fullName evidence="4">Ecp2 effector protein domain-containing protein</fullName>
    </recommendedName>
</protein>
<feature type="signal peptide" evidence="1">
    <location>
        <begin position="1"/>
        <end position="21"/>
    </location>
</feature>
<sequence length="150" mass="16166">MRFNLANALAYLAGSSTFVTAAPVDSTDAVVEVVKRAGQIPADMDTSACKQYSTFLGVWTYEARVRTMDNTADVCNKLKEEAGITIGCAWRHDEDCKGDINDPRVAEWKFKSGTNCGVGAVTGIIRRATGQSGDAAQCLISFDGKWPGYE</sequence>
<dbReference type="EMBL" id="JAADYS010001479">
    <property type="protein sequence ID" value="KAF4462796.1"/>
    <property type="molecule type" value="Genomic_DNA"/>
</dbReference>
<evidence type="ECO:0008006" key="4">
    <source>
        <dbReference type="Google" id="ProtNLM"/>
    </source>
</evidence>
<dbReference type="OrthoDB" id="4972161at2759"/>
<dbReference type="AlphaFoldDB" id="A0A8H4PB34"/>
<feature type="chain" id="PRO_5034228940" description="Ecp2 effector protein domain-containing protein" evidence="1">
    <location>
        <begin position="22"/>
        <end position="150"/>
    </location>
</feature>
<proteinExistence type="predicted"/>
<comment type="caution">
    <text evidence="2">The sequence shown here is derived from an EMBL/GenBank/DDBJ whole genome shotgun (WGS) entry which is preliminary data.</text>
</comment>
<gene>
    <name evidence="2" type="ORF">FALBO_10393</name>
</gene>
<name>A0A8H4PB34_9HYPO</name>
<organism evidence="2 3">
    <name type="scientific">Fusarium albosuccineum</name>
    <dbReference type="NCBI Taxonomy" id="1237068"/>
    <lineage>
        <taxon>Eukaryota</taxon>
        <taxon>Fungi</taxon>
        <taxon>Dikarya</taxon>
        <taxon>Ascomycota</taxon>
        <taxon>Pezizomycotina</taxon>
        <taxon>Sordariomycetes</taxon>
        <taxon>Hypocreomycetidae</taxon>
        <taxon>Hypocreales</taxon>
        <taxon>Nectriaceae</taxon>
        <taxon>Fusarium</taxon>
        <taxon>Fusarium decemcellulare species complex</taxon>
    </lineage>
</organism>
<evidence type="ECO:0000256" key="1">
    <source>
        <dbReference type="SAM" id="SignalP"/>
    </source>
</evidence>
<accession>A0A8H4PB34</accession>
<keyword evidence="1" id="KW-0732">Signal</keyword>
<reference evidence="2 3" key="1">
    <citation type="submission" date="2020-01" db="EMBL/GenBank/DDBJ databases">
        <title>Identification and distribution of gene clusters putatively required for synthesis of sphingolipid metabolism inhibitors in phylogenetically diverse species of the filamentous fungus Fusarium.</title>
        <authorList>
            <person name="Kim H.-S."/>
            <person name="Busman M."/>
            <person name="Brown D.W."/>
            <person name="Divon H."/>
            <person name="Uhlig S."/>
            <person name="Proctor R.H."/>
        </authorList>
    </citation>
    <scope>NUCLEOTIDE SEQUENCE [LARGE SCALE GENOMIC DNA]</scope>
    <source>
        <strain evidence="2 3">NRRL 20459</strain>
    </source>
</reference>
<evidence type="ECO:0000313" key="3">
    <source>
        <dbReference type="Proteomes" id="UP000554235"/>
    </source>
</evidence>
<dbReference type="Proteomes" id="UP000554235">
    <property type="component" value="Unassembled WGS sequence"/>
</dbReference>